<dbReference type="AlphaFoldDB" id="A0A1B0D0G6"/>
<dbReference type="EnsemblMetazoa" id="PPAI000838-RA">
    <property type="protein sequence ID" value="PPAI000838-PA"/>
    <property type="gene ID" value="PPAI000838"/>
</dbReference>
<dbReference type="VEuPathDB" id="VectorBase:PPAI000838"/>
<dbReference type="Proteomes" id="UP000092462">
    <property type="component" value="Unassembled WGS sequence"/>
</dbReference>
<name>A0A1B0D0G6_PHLPP</name>
<accession>A0A1B0D0G6</accession>
<keyword evidence="2" id="KW-1185">Reference proteome</keyword>
<protein>
    <submittedName>
        <fullName evidence="1">Uncharacterized protein</fullName>
    </submittedName>
</protein>
<evidence type="ECO:0000313" key="2">
    <source>
        <dbReference type="Proteomes" id="UP000092462"/>
    </source>
</evidence>
<sequence>MKCYAANKLFRLVSFGLAKIRIKTWQFKTFPKDSPTSHSSQRDVFHQRSQHQVQSLRMMDNGRIPKGVVAVKQSGPSKSARFPLPSFLHHLLPGSSEHFLRLLSVN</sequence>
<evidence type="ECO:0000313" key="1">
    <source>
        <dbReference type="EnsemblMetazoa" id="PPAI000838-PA"/>
    </source>
</evidence>
<organism evidence="1 2">
    <name type="scientific">Phlebotomus papatasi</name>
    <name type="common">Sandfly</name>
    <dbReference type="NCBI Taxonomy" id="29031"/>
    <lineage>
        <taxon>Eukaryota</taxon>
        <taxon>Metazoa</taxon>
        <taxon>Ecdysozoa</taxon>
        <taxon>Arthropoda</taxon>
        <taxon>Hexapoda</taxon>
        <taxon>Insecta</taxon>
        <taxon>Pterygota</taxon>
        <taxon>Neoptera</taxon>
        <taxon>Endopterygota</taxon>
        <taxon>Diptera</taxon>
        <taxon>Nematocera</taxon>
        <taxon>Psychodoidea</taxon>
        <taxon>Psychodidae</taxon>
        <taxon>Phlebotomus</taxon>
        <taxon>Phlebotomus</taxon>
    </lineage>
</organism>
<proteinExistence type="predicted"/>
<dbReference type="EMBL" id="AJVK01021391">
    <property type="status" value="NOT_ANNOTATED_CDS"/>
    <property type="molecule type" value="Genomic_DNA"/>
</dbReference>
<reference evidence="1" key="1">
    <citation type="submission" date="2022-08" db="UniProtKB">
        <authorList>
            <consortium name="EnsemblMetazoa"/>
        </authorList>
    </citation>
    <scope>IDENTIFICATION</scope>
    <source>
        <strain evidence="1">Israel</strain>
    </source>
</reference>